<name>A0A7Y0L5A0_9FIRM</name>
<organism evidence="7 8">
    <name type="scientific">Sulfobacillus harzensis</name>
    <dbReference type="NCBI Taxonomy" id="2729629"/>
    <lineage>
        <taxon>Bacteria</taxon>
        <taxon>Bacillati</taxon>
        <taxon>Bacillota</taxon>
        <taxon>Clostridia</taxon>
        <taxon>Eubacteriales</taxon>
        <taxon>Clostridiales Family XVII. Incertae Sedis</taxon>
        <taxon>Sulfobacillus</taxon>
    </lineage>
</organism>
<accession>A0A7Y0L5A0</accession>
<comment type="similarity">
    <text evidence="2">Belongs to the CcmB/CycW/HelB family.</text>
</comment>
<keyword evidence="5 6" id="KW-0472">Membrane</keyword>
<evidence type="ECO:0000256" key="3">
    <source>
        <dbReference type="ARBA" id="ARBA00022692"/>
    </source>
</evidence>
<comment type="subcellular location">
    <subcellularLocation>
        <location evidence="1">Membrane</location>
        <topology evidence="1">Multi-pass membrane protein</topology>
    </subcellularLocation>
</comment>
<evidence type="ECO:0000313" key="8">
    <source>
        <dbReference type="Proteomes" id="UP000533476"/>
    </source>
</evidence>
<dbReference type="InterPro" id="IPR003544">
    <property type="entry name" value="Cyt_c_biogenesis_CcmB"/>
</dbReference>
<evidence type="ECO:0000313" key="7">
    <source>
        <dbReference type="EMBL" id="NMP23579.1"/>
    </source>
</evidence>
<dbReference type="AlphaFoldDB" id="A0A7Y0L5A0"/>
<dbReference type="GO" id="GO:0017004">
    <property type="term" value="P:cytochrome complex assembly"/>
    <property type="evidence" value="ECO:0007669"/>
    <property type="project" value="InterPro"/>
</dbReference>
<keyword evidence="3 6" id="KW-0812">Transmembrane</keyword>
<evidence type="ECO:0000256" key="5">
    <source>
        <dbReference type="ARBA" id="ARBA00023136"/>
    </source>
</evidence>
<reference evidence="7 8" key="1">
    <citation type="submission" date="2020-04" db="EMBL/GenBank/DDBJ databases">
        <authorList>
            <person name="Zhang R."/>
            <person name="Schippers A."/>
        </authorList>
    </citation>
    <scope>NUCLEOTIDE SEQUENCE [LARGE SCALE GENOMIC DNA]</scope>
    <source>
        <strain evidence="7 8">DSM 109850</strain>
    </source>
</reference>
<evidence type="ECO:0000256" key="1">
    <source>
        <dbReference type="ARBA" id="ARBA00004141"/>
    </source>
</evidence>
<feature type="transmembrane region" description="Helical" evidence="6">
    <location>
        <begin position="21"/>
        <end position="44"/>
    </location>
</feature>
<comment type="caution">
    <text evidence="7">The sequence shown here is derived from an EMBL/GenBank/DDBJ whole genome shotgun (WGS) entry which is preliminary data.</text>
</comment>
<dbReference type="GO" id="GO:0016020">
    <property type="term" value="C:membrane"/>
    <property type="evidence" value="ECO:0007669"/>
    <property type="project" value="UniProtKB-SubCell"/>
</dbReference>
<evidence type="ECO:0000256" key="2">
    <source>
        <dbReference type="ARBA" id="ARBA00010544"/>
    </source>
</evidence>
<dbReference type="RefSeq" id="WP_169100986.1">
    <property type="nucleotide sequence ID" value="NZ_JABBVZ010000057.1"/>
</dbReference>
<protein>
    <submittedName>
        <fullName evidence="7">Cytochrome C biogenesis protein CcmB</fullName>
    </submittedName>
</protein>
<dbReference type="Pfam" id="PF03379">
    <property type="entry name" value="CcmB"/>
    <property type="match status" value="1"/>
</dbReference>
<feature type="transmembrane region" description="Helical" evidence="6">
    <location>
        <begin position="90"/>
        <end position="116"/>
    </location>
</feature>
<keyword evidence="4 6" id="KW-1133">Transmembrane helix</keyword>
<gene>
    <name evidence="7" type="ORF">HIJ39_14635</name>
</gene>
<dbReference type="EMBL" id="JABBVZ010000057">
    <property type="protein sequence ID" value="NMP23579.1"/>
    <property type="molecule type" value="Genomic_DNA"/>
</dbReference>
<keyword evidence="8" id="KW-1185">Reference proteome</keyword>
<feature type="transmembrane region" description="Helical" evidence="6">
    <location>
        <begin position="128"/>
        <end position="151"/>
    </location>
</feature>
<feature type="transmembrane region" description="Helical" evidence="6">
    <location>
        <begin position="188"/>
        <end position="214"/>
    </location>
</feature>
<evidence type="ECO:0000256" key="4">
    <source>
        <dbReference type="ARBA" id="ARBA00022989"/>
    </source>
</evidence>
<dbReference type="GO" id="GO:0015232">
    <property type="term" value="F:heme transmembrane transporter activity"/>
    <property type="evidence" value="ECO:0007669"/>
    <property type="project" value="InterPro"/>
</dbReference>
<feature type="transmembrane region" description="Helical" evidence="6">
    <location>
        <begin position="50"/>
        <end position="69"/>
    </location>
</feature>
<dbReference type="Proteomes" id="UP000533476">
    <property type="component" value="Unassembled WGS sequence"/>
</dbReference>
<feature type="transmembrane region" description="Helical" evidence="6">
    <location>
        <begin position="158"/>
        <end position="176"/>
    </location>
</feature>
<proteinExistence type="inferred from homology"/>
<evidence type="ECO:0000256" key="6">
    <source>
        <dbReference type="SAM" id="Phobius"/>
    </source>
</evidence>
<sequence length="216" mass="23334">MRKFALVLGKDLLLEARQRDLWLVMLGFAVLEIFLAAFSVGGQLHQVAPGILWMAFLYAGMLSVGHGFAREMDDNTLGGLALAPGGRWPVLWAKLTAAFLALMGMQMLVAPLFLAVFGLGLGRMSASFVGVLALASWGVATVGTMMAIMGIHLQGRDAAMPVLLIPLLVPIVIMAVKATSLTWQHRPAIFWIRGLAAVDVVFMALPLLAFEYLWEG</sequence>